<feature type="non-terminal residue" evidence="1">
    <location>
        <position position="1"/>
    </location>
</feature>
<reference evidence="1" key="1">
    <citation type="submission" date="2021-06" db="EMBL/GenBank/DDBJ databases">
        <authorList>
            <person name="Kallberg Y."/>
            <person name="Tangrot J."/>
            <person name="Rosling A."/>
        </authorList>
    </citation>
    <scope>NUCLEOTIDE SEQUENCE</scope>
    <source>
        <strain evidence="1">AZ414A</strain>
    </source>
</reference>
<proteinExistence type="predicted"/>
<dbReference type="EMBL" id="CAJVPK010009662">
    <property type="protein sequence ID" value="CAG8667848.1"/>
    <property type="molecule type" value="Genomic_DNA"/>
</dbReference>
<dbReference type="Proteomes" id="UP000789706">
    <property type="component" value="Unassembled WGS sequence"/>
</dbReference>
<dbReference type="AlphaFoldDB" id="A0A9N9HBK6"/>
<dbReference type="OrthoDB" id="2448079at2759"/>
<evidence type="ECO:0000313" key="2">
    <source>
        <dbReference type="Proteomes" id="UP000789706"/>
    </source>
</evidence>
<evidence type="ECO:0000313" key="1">
    <source>
        <dbReference type="EMBL" id="CAG8667848.1"/>
    </source>
</evidence>
<comment type="caution">
    <text evidence="1">The sequence shown here is derived from an EMBL/GenBank/DDBJ whole genome shotgun (WGS) entry which is preliminary data.</text>
</comment>
<dbReference type="PANTHER" id="PTHR45786">
    <property type="entry name" value="DNA BINDING PROTEIN-LIKE"/>
    <property type="match status" value="1"/>
</dbReference>
<dbReference type="PANTHER" id="PTHR45786:SF74">
    <property type="entry name" value="ATP-DEPENDENT DNA HELICASE"/>
    <property type="match status" value="1"/>
</dbReference>
<organism evidence="1 2">
    <name type="scientific">Diversispora eburnea</name>
    <dbReference type="NCBI Taxonomy" id="1213867"/>
    <lineage>
        <taxon>Eukaryota</taxon>
        <taxon>Fungi</taxon>
        <taxon>Fungi incertae sedis</taxon>
        <taxon>Mucoromycota</taxon>
        <taxon>Glomeromycotina</taxon>
        <taxon>Glomeromycetes</taxon>
        <taxon>Diversisporales</taxon>
        <taxon>Diversisporaceae</taxon>
        <taxon>Diversispora</taxon>
    </lineage>
</organism>
<keyword evidence="2" id="KW-1185">Reference proteome</keyword>
<accession>A0A9N9HBK6</accession>
<name>A0A9N9HBK6_9GLOM</name>
<sequence length="146" mass="16657">RAREQTETVQHNLGDMNVECIYCSALHWLDERLTSSSKIHPKFGTCCLQGKVVLPILQDPPPFLQQLFENQDESHAFTSLEVNIDKSILNGHGPYSFRVNGELCHYMGSLLPESNNKAIYAQLYIHDTDLTHNIRMENNKTLNVDT</sequence>
<protein>
    <submittedName>
        <fullName evidence="1">8087_t:CDS:1</fullName>
    </submittedName>
</protein>
<gene>
    <name evidence="1" type="ORF">DEBURN_LOCUS11993</name>
</gene>
<feature type="non-terminal residue" evidence="1">
    <location>
        <position position="146"/>
    </location>
</feature>